<gene>
    <name evidence="1" type="ORF">HMPREF0179_00268</name>
</gene>
<dbReference type="InterPro" id="IPR010985">
    <property type="entry name" value="Ribbon_hlx_hlx"/>
</dbReference>
<dbReference type="Proteomes" id="UP000006034">
    <property type="component" value="Unassembled WGS sequence"/>
</dbReference>
<dbReference type="OrthoDB" id="5297106at2"/>
<reference evidence="1 2" key="1">
    <citation type="submission" date="2010-10" db="EMBL/GenBank/DDBJ databases">
        <authorList>
            <consortium name="The Broad Institute Genome Sequencing Platform"/>
            <person name="Ward D."/>
            <person name="Earl A."/>
            <person name="Feldgarden M."/>
            <person name="Young S.K."/>
            <person name="Gargeya S."/>
            <person name="Zeng Q."/>
            <person name="Alvarado L."/>
            <person name="Berlin A."/>
            <person name="Bochicchio J."/>
            <person name="Chapman S.B."/>
            <person name="Chen Z."/>
            <person name="Freedman E."/>
            <person name="Gellesch M."/>
            <person name="Goldberg J."/>
            <person name="Griggs A."/>
            <person name="Gujja S."/>
            <person name="Heilman E."/>
            <person name="Heiman D."/>
            <person name="Howarth C."/>
            <person name="Mehta T."/>
            <person name="Neiman D."/>
            <person name="Pearson M."/>
            <person name="Roberts A."/>
            <person name="Saif S."/>
            <person name="Shea T."/>
            <person name="Shenoy N."/>
            <person name="Sisk P."/>
            <person name="Stolte C."/>
            <person name="Sykes S."/>
            <person name="White J."/>
            <person name="Yandava C."/>
            <person name="Allen-Vercoe E."/>
            <person name="Sibley C."/>
            <person name="Ambrose C.E."/>
            <person name="Strauss J."/>
            <person name="Daigneault M."/>
            <person name="Haas B."/>
            <person name="Nusbaum C."/>
            <person name="Birren B."/>
        </authorList>
    </citation>
    <scope>NUCLEOTIDE SEQUENCE [LARGE SCALE GENOMIC DNA]</scope>
    <source>
        <strain evidence="1 2">3_1_6</strain>
    </source>
</reference>
<dbReference type="InterPro" id="IPR008651">
    <property type="entry name" value="Uncharacterised_HicB"/>
</dbReference>
<dbReference type="eggNOG" id="COG4226">
    <property type="taxonomic scope" value="Bacteria"/>
</dbReference>
<dbReference type="HOGENOM" id="CLU_134927_1_0_7"/>
<dbReference type="AlphaFoldDB" id="E5Y258"/>
<organism evidence="1 2">
    <name type="scientific">Bilophila wadsworthia (strain 3_1_6)</name>
    <dbReference type="NCBI Taxonomy" id="563192"/>
    <lineage>
        <taxon>Bacteria</taxon>
        <taxon>Pseudomonadati</taxon>
        <taxon>Thermodesulfobacteriota</taxon>
        <taxon>Desulfovibrionia</taxon>
        <taxon>Desulfovibrionales</taxon>
        <taxon>Desulfovibrionaceae</taxon>
        <taxon>Bilophila</taxon>
    </lineage>
</organism>
<reference evidence="1 2" key="2">
    <citation type="submission" date="2013-04" db="EMBL/GenBank/DDBJ databases">
        <title>The Genome Sequence of Bilophila wadsworthia 3_1_6.</title>
        <authorList>
            <consortium name="The Broad Institute Genomics Platform"/>
            <person name="Earl A."/>
            <person name="Ward D."/>
            <person name="Feldgarden M."/>
            <person name="Gevers D."/>
            <person name="Sibley C."/>
            <person name="Strauss J."/>
            <person name="Allen-Vercoe E."/>
            <person name="Walker B."/>
            <person name="Young S."/>
            <person name="Zeng Q."/>
            <person name="Gargeya S."/>
            <person name="Fitzgerald M."/>
            <person name="Haas B."/>
            <person name="Abouelleil A."/>
            <person name="Allen A.W."/>
            <person name="Alvarado L."/>
            <person name="Arachchi H.M."/>
            <person name="Berlin A.M."/>
            <person name="Chapman S.B."/>
            <person name="Gainer-Dewar J."/>
            <person name="Goldberg J."/>
            <person name="Griggs A."/>
            <person name="Gujja S."/>
            <person name="Hansen M."/>
            <person name="Howarth C."/>
            <person name="Imamovic A."/>
            <person name="Ireland A."/>
            <person name="Larimer J."/>
            <person name="McCowan C."/>
            <person name="Murphy C."/>
            <person name="Pearson M."/>
            <person name="Poon T.W."/>
            <person name="Priest M."/>
            <person name="Roberts A."/>
            <person name="Saif S."/>
            <person name="Shea T."/>
            <person name="Sisk P."/>
            <person name="Sykes S."/>
            <person name="Wortman J."/>
            <person name="Nusbaum C."/>
            <person name="Birren B."/>
        </authorList>
    </citation>
    <scope>NUCLEOTIDE SEQUENCE [LARGE SCALE GENOMIC DNA]</scope>
    <source>
        <strain evidence="1 2">3_1_6</strain>
    </source>
</reference>
<evidence type="ECO:0008006" key="3">
    <source>
        <dbReference type="Google" id="ProtNLM"/>
    </source>
</evidence>
<dbReference type="InterPro" id="IPR013321">
    <property type="entry name" value="Arc_rbn_hlx_hlx"/>
</dbReference>
<protein>
    <recommendedName>
        <fullName evidence="3">HicB family protein</fullName>
    </recommendedName>
</protein>
<keyword evidence="2" id="KW-1185">Reference proteome</keyword>
<dbReference type="STRING" id="563192.HMPREF0179_00268"/>
<dbReference type="GO" id="GO:0006355">
    <property type="term" value="P:regulation of DNA-templated transcription"/>
    <property type="evidence" value="ECO:0007669"/>
    <property type="project" value="InterPro"/>
</dbReference>
<dbReference type="RefSeq" id="WP_005024379.1">
    <property type="nucleotide sequence ID" value="NZ_KE150239.1"/>
</dbReference>
<proteinExistence type="predicted"/>
<dbReference type="GeneID" id="78086947"/>
<evidence type="ECO:0000313" key="2">
    <source>
        <dbReference type="Proteomes" id="UP000006034"/>
    </source>
</evidence>
<dbReference type="EMBL" id="ADCP02000002">
    <property type="protein sequence ID" value="EFV45921.1"/>
    <property type="molecule type" value="Genomic_DNA"/>
</dbReference>
<comment type="caution">
    <text evidence="1">The sequence shown here is derived from an EMBL/GenBank/DDBJ whole genome shotgun (WGS) entry which is preliminary data.</text>
</comment>
<sequence>MNNVMTFEDGYKAVIAYDPKIEMFRGEFVGLNGAADFYAADLEGLKREGKTSLEVFLEVCAEKGIAPKKQAGRFALRLDPETYQSVAIAASASGKSINQFIVDSLKQSVQAV</sequence>
<dbReference type="Gene3D" id="1.10.1220.10">
    <property type="entry name" value="Met repressor-like"/>
    <property type="match status" value="1"/>
</dbReference>
<accession>E5Y258</accession>
<dbReference type="SUPFAM" id="SSF47598">
    <property type="entry name" value="Ribbon-helix-helix"/>
    <property type="match status" value="1"/>
</dbReference>
<dbReference type="Pfam" id="PF05534">
    <property type="entry name" value="HicB"/>
    <property type="match status" value="1"/>
</dbReference>
<evidence type="ECO:0000313" key="1">
    <source>
        <dbReference type="EMBL" id="EFV45921.1"/>
    </source>
</evidence>
<name>E5Y258_BILW3</name>